<evidence type="ECO:0000313" key="7">
    <source>
        <dbReference type="EMBL" id="ADI07314.1"/>
    </source>
</evidence>
<dbReference type="Pfam" id="PF00691">
    <property type="entry name" value="OmpA"/>
    <property type="match status" value="1"/>
</dbReference>
<feature type="region of interest" description="Disordered" evidence="5">
    <location>
        <begin position="51"/>
        <end position="75"/>
    </location>
</feature>
<dbReference type="PATRIC" id="fig|749414.3.peg.4339"/>
<dbReference type="InterPro" id="IPR050330">
    <property type="entry name" value="Bact_OuterMem_StrucFunc"/>
</dbReference>
<evidence type="ECO:0000256" key="1">
    <source>
        <dbReference type="ARBA" id="ARBA00004442"/>
    </source>
</evidence>
<evidence type="ECO:0000256" key="3">
    <source>
        <dbReference type="ARBA" id="ARBA00023237"/>
    </source>
</evidence>
<dbReference type="PRINTS" id="PR01021">
    <property type="entry name" value="OMPADOMAIN"/>
</dbReference>
<dbReference type="PROSITE" id="PS51123">
    <property type="entry name" value="OMPA_2"/>
    <property type="match status" value="1"/>
</dbReference>
<dbReference type="PANTHER" id="PTHR30329">
    <property type="entry name" value="STATOR ELEMENT OF FLAGELLAR MOTOR COMPLEX"/>
    <property type="match status" value="1"/>
</dbReference>
<comment type="subcellular location">
    <subcellularLocation>
        <location evidence="1">Cell outer membrane</location>
    </subcellularLocation>
</comment>
<accession>D7BRX7</accession>
<sequence length="228" mass="24692">MTTLDDRRAHDRRASDARDRRAADRRARARVRRGALLAALASTALLVTPAPAAHADSGPGAPADTTPPIKIDAKDPDLRLPGSAKLAPGRVLDIKSVVETDDGDERREDTNTKVKFALQAEVLFDKNSSKLGGEANARIRAIAQEIEKQNATSVRVFGFTDDLGSALHGLKLSKERANAVQHALSANLDSSVQYQIRGYGEQYPIADNSTEEGRKKNRRVEVSFARSG</sequence>
<dbReference type="InterPro" id="IPR006664">
    <property type="entry name" value="OMP_bac"/>
</dbReference>
<evidence type="ECO:0000259" key="6">
    <source>
        <dbReference type="PROSITE" id="PS51123"/>
    </source>
</evidence>
<feature type="region of interest" description="Disordered" evidence="5">
    <location>
        <begin position="205"/>
        <end position="228"/>
    </location>
</feature>
<dbReference type="InterPro" id="IPR006665">
    <property type="entry name" value="OmpA-like"/>
</dbReference>
<dbReference type="Gene3D" id="3.30.1330.60">
    <property type="entry name" value="OmpA-like domain"/>
    <property type="match status" value="1"/>
</dbReference>
<dbReference type="Proteomes" id="UP000000377">
    <property type="component" value="Chromosome"/>
</dbReference>
<evidence type="ECO:0000256" key="5">
    <source>
        <dbReference type="SAM" id="MobiDB-lite"/>
    </source>
</evidence>
<dbReference type="KEGG" id="sbh:SBI_04193"/>
<dbReference type="HOGENOM" id="CLU_1299140_0_0_11"/>
<name>D7BRX7_STRBB</name>
<feature type="region of interest" description="Disordered" evidence="5">
    <location>
        <begin position="1"/>
        <end position="28"/>
    </location>
</feature>
<gene>
    <name evidence="7" type="ordered locus">SBI_04193</name>
</gene>
<proteinExistence type="predicted"/>
<dbReference type="PANTHER" id="PTHR30329:SF21">
    <property type="entry name" value="LIPOPROTEIN YIAD-RELATED"/>
    <property type="match status" value="1"/>
</dbReference>
<dbReference type="EMBL" id="CP002047">
    <property type="protein sequence ID" value="ADI07314.1"/>
    <property type="molecule type" value="Genomic_DNA"/>
</dbReference>
<evidence type="ECO:0000313" key="8">
    <source>
        <dbReference type="Proteomes" id="UP000000377"/>
    </source>
</evidence>
<dbReference type="AlphaFoldDB" id="D7BRX7"/>
<keyword evidence="3" id="KW-0998">Cell outer membrane</keyword>
<keyword evidence="2 4" id="KW-0472">Membrane</keyword>
<protein>
    <submittedName>
        <fullName evidence="7">Secreted protein</fullName>
    </submittedName>
</protein>
<dbReference type="CDD" id="cd07185">
    <property type="entry name" value="OmpA_C-like"/>
    <property type="match status" value="1"/>
</dbReference>
<dbReference type="SUPFAM" id="SSF103088">
    <property type="entry name" value="OmpA-like"/>
    <property type="match status" value="1"/>
</dbReference>
<dbReference type="RefSeq" id="WP_014176785.1">
    <property type="nucleotide sequence ID" value="NC_016582.1"/>
</dbReference>
<dbReference type="STRING" id="749414.SBI_04193"/>
<evidence type="ECO:0000256" key="4">
    <source>
        <dbReference type="PROSITE-ProRule" id="PRU00473"/>
    </source>
</evidence>
<feature type="compositionally biased region" description="Basic and acidic residues" evidence="5">
    <location>
        <begin position="1"/>
        <end position="26"/>
    </location>
</feature>
<reference evidence="7 8" key="1">
    <citation type="journal article" date="2010" name="J. Bacteriol.">
        <title>Genome sequence of the milbemycin-producing bacterium Streptomyces bingchenggensis.</title>
        <authorList>
            <person name="Wang X.J."/>
            <person name="Yan Y.J."/>
            <person name="Zhang B."/>
            <person name="An J."/>
            <person name="Wang J.J."/>
            <person name="Tian J."/>
            <person name="Jiang L."/>
            <person name="Chen Y.H."/>
            <person name="Huang S.X."/>
            <person name="Yin M."/>
            <person name="Zhang J."/>
            <person name="Gao A.L."/>
            <person name="Liu C.X."/>
            <person name="Zhu Z.X."/>
            <person name="Xiang W.S."/>
        </authorList>
    </citation>
    <scope>NUCLEOTIDE SEQUENCE [LARGE SCALE GENOMIC DNA]</scope>
    <source>
        <strain evidence="7 8">BCW-1</strain>
    </source>
</reference>
<dbReference type="eggNOG" id="COG2885">
    <property type="taxonomic scope" value="Bacteria"/>
</dbReference>
<dbReference type="InterPro" id="IPR036737">
    <property type="entry name" value="OmpA-like_sf"/>
</dbReference>
<keyword evidence="8" id="KW-1185">Reference proteome</keyword>
<evidence type="ECO:0000256" key="2">
    <source>
        <dbReference type="ARBA" id="ARBA00023136"/>
    </source>
</evidence>
<feature type="domain" description="OmpA-like" evidence="6">
    <location>
        <begin position="111"/>
        <end position="228"/>
    </location>
</feature>
<organism evidence="7 8">
    <name type="scientific">Streptomyces bingchenggensis (strain BCW-1)</name>
    <dbReference type="NCBI Taxonomy" id="749414"/>
    <lineage>
        <taxon>Bacteria</taxon>
        <taxon>Bacillati</taxon>
        <taxon>Actinomycetota</taxon>
        <taxon>Actinomycetes</taxon>
        <taxon>Kitasatosporales</taxon>
        <taxon>Streptomycetaceae</taxon>
        <taxon>Streptomyces</taxon>
    </lineage>
</organism>
<dbReference type="GO" id="GO:0009279">
    <property type="term" value="C:cell outer membrane"/>
    <property type="evidence" value="ECO:0007669"/>
    <property type="project" value="UniProtKB-SubCell"/>
</dbReference>